<comment type="caution">
    <text evidence="1">The sequence shown here is derived from an EMBL/GenBank/DDBJ whole genome shotgun (WGS) entry which is preliminary data.</text>
</comment>
<protein>
    <submittedName>
        <fullName evidence="1">Uncharacterized protein</fullName>
    </submittedName>
</protein>
<organism evidence="1 2">
    <name type="scientific">Panicum virgatum</name>
    <name type="common">Blackwell switchgrass</name>
    <dbReference type="NCBI Taxonomy" id="38727"/>
    <lineage>
        <taxon>Eukaryota</taxon>
        <taxon>Viridiplantae</taxon>
        <taxon>Streptophyta</taxon>
        <taxon>Embryophyta</taxon>
        <taxon>Tracheophyta</taxon>
        <taxon>Spermatophyta</taxon>
        <taxon>Magnoliopsida</taxon>
        <taxon>Liliopsida</taxon>
        <taxon>Poales</taxon>
        <taxon>Poaceae</taxon>
        <taxon>PACMAD clade</taxon>
        <taxon>Panicoideae</taxon>
        <taxon>Panicodae</taxon>
        <taxon>Paniceae</taxon>
        <taxon>Panicinae</taxon>
        <taxon>Panicum</taxon>
        <taxon>Panicum sect. Hiantes</taxon>
    </lineage>
</organism>
<proteinExistence type="predicted"/>
<accession>A0A8T0RAU5</accession>
<keyword evidence="2" id="KW-1185">Reference proteome</keyword>
<dbReference type="EMBL" id="CM029047">
    <property type="protein sequence ID" value="KAG2582614.1"/>
    <property type="molecule type" value="Genomic_DNA"/>
</dbReference>
<gene>
    <name evidence="1" type="ORF">PVAP13_6KG188418</name>
</gene>
<reference evidence="1" key="1">
    <citation type="submission" date="2020-05" db="EMBL/GenBank/DDBJ databases">
        <title>WGS assembly of Panicum virgatum.</title>
        <authorList>
            <person name="Lovell J.T."/>
            <person name="Jenkins J."/>
            <person name="Shu S."/>
            <person name="Juenger T.E."/>
            <person name="Schmutz J."/>
        </authorList>
    </citation>
    <scope>NUCLEOTIDE SEQUENCE</scope>
    <source>
        <strain evidence="1">AP13</strain>
    </source>
</reference>
<evidence type="ECO:0000313" key="1">
    <source>
        <dbReference type="EMBL" id="KAG2582614.1"/>
    </source>
</evidence>
<sequence>MVSRLAKSCWMSAIPMVPADHRTHQPRPSGACLSALSLSSRHVLPTFPSQTLSPSSLFRSLASSSLVILRRRRECTPRGATPRASAMASCDLLALGNDIQCFGKDIFFMNFGETDGLGSEGLKKALEVSQRAAESPSPGPSVLRPGARCCGRAADLFSWEASGGVGRVKEQRAR</sequence>
<name>A0A8T0RAU5_PANVG</name>
<dbReference type="Proteomes" id="UP000823388">
    <property type="component" value="Chromosome 6K"/>
</dbReference>
<evidence type="ECO:0000313" key="2">
    <source>
        <dbReference type="Proteomes" id="UP000823388"/>
    </source>
</evidence>
<dbReference type="AlphaFoldDB" id="A0A8T0RAU5"/>